<evidence type="ECO:0000313" key="3">
    <source>
        <dbReference type="Proteomes" id="UP000240883"/>
    </source>
</evidence>
<evidence type="ECO:0000313" key="2">
    <source>
        <dbReference type="EMBL" id="PSN60808.1"/>
    </source>
</evidence>
<feature type="compositionally biased region" description="Basic residues" evidence="1">
    <location>
        <begin position="137"/>
        <end position="151"/>
    </location>
</feature>
<reference evidence="2 3" key="1">
    <citation type="journal article" date="2018" name="Front. Microbiol.">
        <title>Genome-Wide Analysis of Corynespora cassiicola Leaf Fall Disease Putative Effectors.</title>
        <authorList>
            <person name="Lopez D."/>
            <person name="Ribeiro S."/>
            <person name="Label P."/>
            <person name="Fumanal B."/>
            <person name="Venisse J.S."/>
            <person name="Kohler A."/>
            <person name="de Oliveira R.R."/>
            <person name="Labutti K."/>
            <person name="Lipzen A."/>
            <person name="Lail K."/>
            <person name="Bauer D."/>
            <person name="Ohm R.A."/>
            <person name="Barry K.W."/>
            <person name="Spatafora J."/>
            <person name="Grigoriev I.V."/>
            <person name="Martin F.M."/>
            <person name="Pujade-Renaud V."/>
        </authorList>
    </citation>
    <scope>NUCLEOTIDE SEQUENCE [LARGE SCALE GENOMIC DNA]</scope>
    <source>
        <strain evidence="2 3">Philippines</strain>
    </source>
</reference>
<organism evidence="2 3">
    <name type="scientific">Corynespora cassiicola Philippines</name>
    <dbReference type="NCBI Taxonomy" id="1448308"/>
    <lineage>
        <taxon>Eukaryota</taxon>
        <taxon>Fungi</taxon>
        <taxon>Dikarya</taxon>
        <taxon>Ascomycota</taxon>
        <taxon>Pezizomycotina</taxon>
        <taxon>Dothideomycetes</taxon>
        <taxon>Pleosporomycetidae</taxon>
        <taxon>Pleosporales</taxon>
        <taxon>Corynesporascaceae</taxon>
        <taxon>Corynespora</taxon>
    </lineage>
</organism>
<proteinExistence type="predicted"/>
<feature type="compositionally biased region" description="Basic residues" evidence="1">
    <location>
        <begin position="79"/>
        <end position="94"/>
    </location>
</feature>
<name>A0A2T2N6Z7_CORCC</name>
<dbReference type="AlphaFoldDB" id="A0A2T2N6Z7"/>
<evidence type="ECO:0000256" key="1">
    <source>
        <dbReference type="SAM" id="MobiDB-lite"/>
    </source>
</evidence>
<dbReference type="Proteomes" id="UP000240883">
    <property type="component" value="Unassembled WGS sequence"/>
</dbReference>
<sequence length="198" mass="22100">MQRRGWVTRQSRISEACRIGAGGKVGREEGAEGAEAEGTLLDNCLPLRCFFMVAPSLLQVGSRWSPLVRPSYCRLSHRPRARTRRAHQPRRAHTPTRPLVDTPTISPREMLGGVSTLCTPPRPAVTENSIRTSPLGVRRRIYALPPPHRHGHGDPGGLDPTHRQSLTRRIGTRPRRAPQADVPSRYTDKPWRTSGGRH</sequence>
<gene>
    <name evidence="2" type="ORF">BS50DRAFT_198058</name>
</gene>
<protein>
    <submittedName>
        <fullName evidence="2">Uncharacterized protein</fullName>
    </submittedName>
</protein>
<accession>A0A2T2N6Z7</accession>
<keyword evidence="3" id="KW-1185">Reference proteome</keyword>
<dbReference type="EMBL" id="KZ678147">
    <property type="protein sequence ID" value="PSN60808.1"/>
    <property type="molecule type" value="Genomic_DNA"/>
</dbReference>
<feature type="region of interest" description="Disordered" evidence="1">
    <location>
        <begin position="79"/>
        <end position="198"/>
    </location>
</feature>